<dbReference type="Proteomes" id="UP000004810">
    <property type="component" value="Unassembled WGS sequence"/>
</dbReference>
<proteinExistence type="predicted"/>
<organism evidence="1 2">
    <name type="scientific">Wuchereria bancrofti</name>
    <dbReference type="NCBI Taxonomy" id="6293"/>
    <lineage>
        <taxon>Eukaryota</taxon>
        <taxon>Metazoa</taxon>
        <taxon>Ecdysozoa</taxon>
        <taxon>Nematoda</taxon>
        <taxon>Chromadorea</taxon>
        <taxon>Rhabditida</taxon>
        <taxon>Spirurina</taxon>
        <taxon>Spiruromorpha</taxon>
        <taxon>Filarioidea</taxon>
        <taxon>Onchocercidae</taxon>
        <taxon>Wuchereria</taxon>
    </lineage>
</organism>
<sequence>MAILGSTVHGLLAQTPSRLDIRVHPSYGWSSLSLKVQGLSLTVITSLEMNTVIYETGASLRVLHFPSPSGVHSLLPYTIKVISCAAELQLVLCSLEKQRKTLSLPLHFVYAMSEFS</sequence>
<dbReference type="AlphaFoldDB" id="J9E559"/>
<gene>
    <name evidence="1" type="ORF">WUBG_17023</name>
</gene>
<name>J9E559_WUCBA</name>
<dbReference type="EMBL" id="ADBV01016993">
    <property type="protein sequence ID" value="EJW72072.1"/>
    <property type="molecule type" value="Genomic_DNA"/>
</dbReference>
<feature type="non-terminal residue" evidence="1">
    <location>
        <position position="116"/>
    </location>
</feature>
<reference evidence="2" key="1">
    <citation type="submission" date="2012-08" db="EMBL/GenBank/DDBJ databases">
        <title>The Genome Sequence of Wuchereria bancrofti.</title>
        <authorList>
            <person name="Nutman T.B."/>
            <person name="Fink D.L."/>
            <person name="Russ C."/>
            <person name="Young S."/>
            <person name="Zeng Q."/>
            <person name="Koehrsen M."/>
            <person name="Alvarado L."/>
            <person name="Berlin A."/>
            <person name="Chapman S.B."/>
            <person name="Chen Z."/>
            <person name="Freedman E."/>
            <person name="Gellesch M."/>
            <person name="Goldberg J."/>
            <person name="Griggs A."/>
            <person name="Gujja S."/>
            <person name="Heilman E.R."/>
            <person name="Heiman D."/>
            <person name="Hepburn T."/>
            <person name="Howarth C."/>
            <person name="Jen D."/>
            <person name="Larson L."/>
            <person name="Lewis B."/>
            <person name="Mehta T."/>
            <person name="Park D."/>
            <person name="Pearson M."/>
            <person name="Roberts A."/>
            <person name="Saif S."/>
            <person name="Shea T."/>
            <person name="Shenoy N."/>
            <person name="Sisk P."/>
            <person name="Stolte C."/>
            <person name="Sykes S."/>
            <person name="Walk T."/>
            <person name="White J."/>
            <person name="Yandava C."/>
            <person name="Haas B."/>
            <person name="Henn M.R."/>
            <person name="Nusbaum C."/>
            <person name="Birren B."/>
        </authorList>
    </citation>
    <scope>NUCLEOTIDE SEQUENCE [LARGE SCALE GENOMIC DNA]</scope>
    <source>
        <strain evidence="2">NA</strain>
    </source>
</reference>
<protein>
    <submittedName>
        <fullName evidence="1">Uncharacterized protein</fullName>
    </submittedName>
</protein>
<evidence type="ECO:0000313" key="1">
    <source>
        <dbReference type="EMBL" id="EJW72072.1"/>
    </source>
</evidence>
<comment type="caution">
    <text evidence="1">The sequence shown here is derived from an EMBL/GenBank/DDBJ whole genome shotgun (WGS) entry which is preliminary data.</text>
</comment>
<accession>J9E559</accession>
<evidence type="ECO:0000313" key="2">
    <source>
        <dbReference type="Proteomes" id="UP000004810"/>
    </source>
</evidence>